<protein>
    <submittedName>
        <fullName evidence="2">GNAT family N-acetyltransferase</fullName>
    </submittedName>
</protein>
<feature type="domain" description="N-acetyltransferase" evidence="1">
    <location>
        <begin position="1"/>
        <end position="139"/>
    </location>
</feature>
<sequence length="142" mass="15363">MATLDLTDAPLDGDMAVIMSGLMSFNASDVGPPERRSLAVFIRGDNGKVIGGLLGVTAWGWLFTQWLFVPETLRGQGMAGKLLAKAEAEALERGCHGAWIDTFNPQALRAYQRQGYVAFGTLADFPLGRSRTFLQKQLAVTS</sequence>
<dbReference type="AlphaFoldDB" id="A0AAF1KDE8"/>
<accession>A0AAF1KDE8</accession>
<dbReference type="InterPro" id="IPR016181">
    <property type="entry name" value="Acyl_CoA_acyltransferase"/>
</dbReference>
<evidence type="ECO:0000313" key="3">
    <source>
        <dbReference type="Proteomes" id="UP000249499"/>
    </source>
</evidence>
<dbReference type="Proteomes" id="UP000249499">
    <property type="component" value="Chromosome"/>
</dbReference>
<name>A0AAF1KDE8_9HYPH</name>
<evidence type="ECO:0000313" key="2">
    <source>
        <dbReference type="EMBL" id="WFR94218.1"/>
    </source>
</evidence>
<reference evidence="3" key="2">
    <citation type="journal article" date="2023" name="MicrobiologyOpen">
        <title>Genomics of the tumorigenes clade of the family Rhizobiaceae and description of Rhizobium rhododendri sp. nov.</title>
        <authorList>
            <person name="Kuzmanovic N."/>
            <person name="diCenzo G.C."/>
            <person name="Bunk B."/>
            <person name="Sproeer C."/>
            <person name="Fruehling A."/>
            <person name="Neumann-Schaal M."/>
            <person name="Overmann J."/>
            <person name="Smalla K."/>
        </authorList>
    </citation>
    <scope>NUCLEOTIDE SEQUENCE [LARGE SCALE GENOMIC DNA]</scope>
    <source>
        <strain evidence="3">1078</strain>
    </source>
</reference>
<dbReference type="SUPFAM" id="SSF55729">
    <property type="entry name" value="Acyl-CoA N-acyltransferases (Nat)"/>
    <property type="match status" value="1"/>
</dbReference>
<reference evidence="2 3" key="1">
    <citation type="journal article" date="2018" name="Sci. Rep.">
        <title>Rhizobium tumorigenes sp. nov., a novel plant tumorigenic bacterium isolated from cane gall tumors on thornless blackberry.</title>
        <authorList>
            <person name="Kuzmanovi N."/>
            <person name="Smalla K."/>
            <person name="Gronow S."/>
            <person name="PuBawska J."/>
        </authorList>
    </citation>
    <scope>NUCLEOTIDE SEQUENCE [LARGE SCALE GENOMIC DNA]</scope>
    <source>
        <strain evidence="2 3">1078</strain>
    </source>
</reference>
<dbReference type="EMBL" id="CP117255">
    <property type="protein sequence ID" value="WFR94218.1"/>
    <property type="molecule type" value="Genomic_DNA"/>
</dbReference>
<dbReference type="Pfam" id="PF00583">
    <property type="entry name" value="Acetyltransf_1"/>
    <property type="match status" value="1"/>
</dbReference>
<dbReference type="GO" id="GO:0016747">
    <property type="term" value="F:acyltransferase activity, transferring groups other than amino-acyl groups"/>
    <property type="evidence" value="ECO:0007669"/>
    <property type="project" value="InterPro"/>
</dbReference>
<proteinExistence type="predicted"/>
<evidence type="ECO:0000259" key="1">
    <source>
        <dbReference type="PROSITE" id="PS51186"/>
    </source>
</evidence>
<dbReference type="PROSITE" id="PS51186">
    <property type="entry name" value="GNAT"/>
    <property type="match status" value="1"/>
</dbReference>
<dbReference type="InterPro" id="IPR000182">
    <property type="entry name" value="GNAT_dom"/>
</dbReference>
<dbReference type="RefSeq" id="WP_111222674.1">
    <property type="nucleotide sequence ID" value="NZ_CP117255.1"/>
</dbReference>
<dbReference type="KEGG" id="rtu:PR017_10210"/>
<dbReference type="Gene3D" id="3.40.630.30">
    <property type="match status" value="1"/>
</dbReference>
<gene>
    <name evidence="2" type="ORF">PR017_10210</name>
</gene>
<keyword evidence="3" id="KW-1185">Reference proteome</keyword>
<organism evidence="2 3">
    <name type="scientific">Rhizobium tumorigenes</name>
    <dbReference type="NCBI Taxonomy" id="2041385"/>
    <lineage>
        <taxon>Bacteria</taxon>
        <taxon>Pseudomonadati</taxon>
        <taxon>Pseudomonadota</taxon>
        <taxon>Alphaproteobacteria</taxon>
        <taxon>Hyphomicrobiales</taxon>
        <taxon>Rhizobiaceae</taxon>
        <taxon>Rhizobium/Agrobacterium group</taxon>
        <taxon>Rhizobium</taxon>
    </lineage>
</organism>
<dbReference type="CDD" id="cd04301">
    <property type="entry name" value="NAT_SF"/>
    <property type="match status" value="1"/>
</dbReference>